<sequence>MYLPVISSFPSSWRILRPPKNPHRPVLLPGLGVSFTRLNKSCVKSCRFPSPHPVLYTCIFYYTEVVLEFVLVIRDLSQSEHKPQKNKTAWDLTIYSI</sequence>
<dbReference type="EMBL" id="VIGI01000003">
    <property type="protein sequence ID" value="KAB8302260.1"/>
    <property type="molecule type" value="Genomic_DNA"/>
</dbReference>
<protein>
    <submittedName>
        <fullName evidence="1">Uncharacterized protein</fullName>
    </submittedName>
</protein>
<dbReference type="AlphaFoldDB" id="A0A5N6KEQ1"/>
<organism evidence="1 2">
    <name type="scientific">Monilinia laxa</name>
    <name type="common">Brown rot fungus</name>
    <name type="synonym">Sclerotinia laxa</name>
    <dbReference type="NCBI Taxonomy" id="61186"/>
    <lineage>
        <taxon>Eukaryota</taxon>
        <taxon>Fungi</taxon>
        <taxon>Dikarya</taxon>
        <taxon>Ascomycota</taxon>
        <taxon>Pezizomycotina</taxon>
        <taxon>Leotiomycetes</taxon>
        <taxon>Helotiales</taxon>
        <taxon>Sclerotiniaceae</taxon>
        <taxon>Monilinia</taxon>
    </lineage>
</organism>
<evidence type="ECO:0000313" key="1">
    <source>
        <dbReference type="EMBL" id="KAB8302260.1"/>
    </source>
</evidence>
<reference evidence="1 2" key="1">
    <citation type="submission" date="2019-06" db="EMBL/GenBank/DDBJ databases">
        <title>Genome Sequence of the Brown Rot Fungal Pathogen Monilinia laxa.</title>
        <authorList>
            <person name="De Miccolis Angelini R.M."/>
            <person name="Landi L."/>
            <person name="Abate D."/>
            <person name="Pollastro S."/>
            <person name="Romanazzi G."/>
            <person name="Faretra F."/>
        </authorList>
    </citation>
    <scope>NUCLEOTIDE SEQUENCE [LARGE SCALE GENOMIC DNA]</scope>
    <source>
        <strain evidence="1 2">Mlax316</strain>
    </source>
</reference>
<dbReference type="Proteomes" id="UP000326757">
    <property type="component" value="Unassembled WGS sequence"/>
</dbReference>
<comment type="caution">
    <text evidence="1">The sequence shown here is derived from an EMBL/GenBank/DDBJ whole genome shotgun (WGS) entry which is preliminary data.</text>
</comment>
<name>A0A5N6KEQ1_MONLA</name>
<proteinExistence type="predicted"/>
<evidence type="ECO:0000313" key="2">
    <source>
        <dbReference type="Proteomes" id="UP000326757"/>
    </source>
</evidence>
<gene>
    <name evidence="1" type="ORF">EYC80_005701</name>
</gene>
<keyword evidence="2" id="KW-1185">Reference proteome</keyword>
<accession>A0A5N6KEQ1</accession>